<proteinExistence type="predicted"/>
<sequence>MQTKVLYLSDLKFNLDIWRSELKFHSNEMDLFEEKLEQIAKREFSPEATRHLEVFQNRIMIERDAISKLLHRIRKKKEALEHPDFLEQLNGRLQNNQHSLRDDMQTYIKLHYELKEAMMDFFLEYL</sequence>
<evidence type="ECO:0000256" key="1">
    <source>
        <dbReference type="SAM" id="Coils"/>
    </source>
</evidence>
<reference evidence="2" key="2">
    <citation type="submission" date="2020-09" db="EMBL/GenBank/DDBJ databases">
        <authorList>
            <person name="Sun Q."/>
            <person name="Ohkuma M."/>
        </authorList>
    </citation>
    <scope>NUCLEOTIDE SEQUENCE</scope>
    <source>
        <strain evidence="2">JCM 12862</strain>
    </source>
</reference>
<evidence type="ECO:0000313" key="3">
    <source>
        <dbReference type="Proteomes" id="UP000612329"/>
    </source>
</evidence>
<keyword evidence="1" id="KW-0175">Coiled coil</keyword>
<reference evidence="2" key="1">
    <citation type="journal article" date="2014" name="Int. J. Syst. Evol. Microbiol.">
        <title>Complete genome sequence of Corynebacterium casei LMG S-19264T (=DSM 44701T), isolated from a smear-ripened cheese.</title>
        <authorList>
            <consortium name="US DOE Joint Genome Institute (JGI-PGF)"/>
            <person name="Walter F."/>
            <person name="Albersmeier A."/>
            <person name="Kalinowski J."/>
            <person name="Ruckert C."/>
        </authorList>
    </citation>
    <scope>NUCLEOTIDE SEQUENCE</scope>
    <source>
        <strain evidence="2">JCM 12862</strain>
    </source>
</reference>
<gene>
    <name evidence="2" type="ORF">GCM10007962_24680</name>
</gene>
<organism evidence="2 3">
    <name type="scientific">Yeosuana aromativorans</name>
    <dbReference type="NCBI Taxonomy" id="288019"/>
    <lineage>
        <taxon>Bacteria</taxon>
        <taxon>Pseudomonadati</taxon>
        <taxon>Bacteroidota</taxon>
        <taxon>Flavobacteriia</taxon>
        <taxon>Flavobacteriales</taxon>
        <taxon>Flavobacteriaceae</taxon>
        <taxon>Yeosuana</taxon>
    </lineage>
</organism>
<protein>
    <submittedName>
        <fullName evidence="2">Uncharacterized protein</fullName>
    </submittedName>
</protein>
<keyword evidence="3" id="KW-1185">Reference proteome</keyword>
<dbReference type="RefSeq" id="WP_188653563.1">
    <property type="nucleotide sequence ID" value="NZ_BMNR01000005.1"/>
</dbReference>
<dbReference type="Proteomes" id="UP000612329">
    <property type="component" value="Unassembled WGS sequence"/>
</dbReference>
<dbReference type="AlphaFoldDB" id="A0A8J3BLD7"/>
<evidence type="ECO:0000313" key="2">
    <source>
        <dbReference type="EMBL" id="GGK29523.1"/>
    </source>
</evidence>
<name>A0A8J3BLD7_9FLAO</name>
<accession>A0A8J3BLD7</accession>
<dbReference type="EMBL" id="BMNR01000005">
    <property type="protein sequence ID" value="GGK29523.1"/>
    <property type="molecule type" value="Genomic_DNA"/>
</dbReference>
<comment type="caution">
    <text evidence="2">The sequence shown here is derived from an EMBL/GenBank/DDBJ whole genome shotgun (WGS) entry which is preliminary data.</text>
</comment>
<feature type="coiled-coil region" evidence="1">
    <location>
        <begin position="15"/>
        <end position="42"/>
    </location>
</feature>